<evidence type="ECO:0000313" key="3">
    <source>
        <dbReference type="EMBL" id="MBO8441826.1"/>
    </source>
</evidence>
<dbReference type="AlphaFoldDB" id="A0A9D9H8A1"/>
<proteinExistence type="predicted"/>
<keyword evidence="1" id="KW-0812">Transmembrane</keyword>
<dbReference type="EMBL" id="JADIMP010000087">
    <property type="protein sequence ID" value="MBO8441826.1"/>
    <property type="molecule type" value="Genomic_DNA"/>
</dbReference>
<reference evidence="3" key="2">
    <citation type="journal article" date="2021" name="PeerJ">
        <title>Extensive microbial diversity within the chicken gut microbiome revealed by metagenomics and culture.</title>
        <authorList>
            <person name="Gilroy R."/>
            <person name="Ravi A."/>
            <person name="Getino M."/>
            <person name="Pursley I."/>
            <person name="Horton D.L."/>
            <person name="Alikhan N.F."/>
            <person name="Baker D."/>
            <person name="Gharbi K."/>
            <person name="Hall N."/>
            <person name="Watson M."/>
            <person name="Adriaenssens E.M."/>
            <person name="Foster-Nyarko E."/>
            <person name="Jarju S."/>
            <person name="Secka A."/>
            <person name="Antonio M."/>
            <person name="Oren A."/>
            <person name="Chaudhuri R.R."/>
            <person name="La Ragione R."/>
            <person name="Hildebrand F."/>
            <person name="Pallen M.J."/>
        </authorList>
    </citation>
    <scope>NUCLEOTIDE SEQUENCE</scope>
    <source>
        <strain evidence="3">C6-149</strain>
    </source>
</reference>
<dbReference type="CDD" id="cd15787">
    <property type="entry name" value="YycH_N"/>
    <property type="match status" value="1"/>
</dbReference>
<feature type="domain" description="Regulatory protein YycH" evidence="2">
    <location>
        <begin position="14"/>
        <end position="423"/>
    </location>
</feature>
<evidence type="ECO:0000313" key="4">
    <source>
        <dbReference type="Proteomes" id="UP000823614"/>
    </source>
</evidence>
<organism evidence="3 4">
    <name type="scientific">Candidatus Gallilactobacillus intestinavium</name>
    <dbReference type="NCBI Taxonomy" id="2840838"/>
    <lineage>
        <taxon>Bacteria</taxon>
        <taxon>Bacillati</taxon>
        <taxon>Bacillota</taxon>
        <taxon>Bacilli</taxon>
        <taxon>Lactobacillales</taxon>
        <taxon>Lactobacillaceae</taxon>
        <taxon>Lactobacillaceae incertae sedis</taxon>
        <taxon>Candidatus Gallilactobacillus</taxon>
    </lineage>
</organism>
<dbReference type="Proteomes" id="UP000823614">
    <property type="component" value="Unassembled WGS sequence"/>
</dbReference>
<gene>
    <name evidence="3" type="ORF">IAA89_05290</name>
</gene>
<comment type="caution">
    <text evidence="3">The sequence shown here is derived from an EMBL/GenBank/DDBJ whole genome shotgun (WGS) entry which is preliminary data.</text>
</comment>
<dbReference type="InterPro" id="IPR009996">
    <property type="entry name" value="YycH"/>
</dbReference>
<keyword evidence="1" id="KW-0472">Membrane</keyword>
<dbReference type="Gene3D" id="3.30.310.160">
    <property type="entry name" value="YycH protein, domain 2"/>
    <property type="match status" value="1"/>
</dbReference>
<name>A0A9D9H8A1_9LACO</name>
<keyword evidence="1" id="KW-1133">Transmembrane helix</keyword>
<evidence type="ECO:0000256" key="1">
    <source>
        <dbReference type="SAM" id="Phobius"/>
    </source>
</evidence>
<sequence length="430" mass="50255">MNKMYKHTYKKILPILLVISIIISLIFSFFMWIDPFQLGYFHKKQEIVNNSGIVSRSINEIFKPTQVVETDNNGNMKVYTNLQTNLTSEIVNDIKSWKMSNLRQISHNNKQTYQSILQQKNTIQLYYPDNIGNDIFNKTYHQHLMMSSHVTFSKIVFFQKKSNCIYLLNDNKYQIYKVSLNKEQTKNISKILKNHKTYEISPIIKKSGVLFVSKEPFSIPQYSYLVSNQTVNTVLNSLFSSSGNINTHHNGQYDYYYSGNKHVSVNNSNNNVNFENNESNGYKKNNLNHNLMSSYLSLNNKGLFQGVVHYFGNSNNGKKIDYRYFIYNIPIFDSNYGNINWVNMGNNQKISFSLTDLQVPLRIENNSVLPSSQTILDSLINKGIKLNNINQLIVGYKWITENNKKQIITLKPQWFVMINHKWHTYKDLIK</sequence>
<accession>A0A9D9H8A1</accession>
<evidence type="ECO:0000259" key="2">
    <source>
        <dbReference type="Pfam" id="PF07435"/>
    </source>
</evidence>
<protein>
    <recommendedName>
        <fullName evidence="2">Regulatory protein YycH domain-containing protein</fullName>
    </recommendedName>
</protein>
<dbReference type="Pfam" id="PF07435">
    <property type="entry name" value="YycH"/>
    <property type="match status" value="1"/>
</dbReference>
<dbReference type="InterPro" id="IPR042274">
    <property type="entry name" value="YycH/YycI_2"/>
</dbReference>
<feature type="transmembrane region" description="Helical" evidence="1">
    <location>
        <begin position="12"/>
        <end position="33"/>
    </location>
</feature>
<reference evidence="3" key="1">
    <citation type="submission" date="2020-10" db="EMBL/GenBank/DDBJ databases">
        <authorList>
            <person name="Gilroy R."/>
        </authorList>
    </citation>
    <scope>NUCLEOTIDE SEQUENCE</scope>
    <source>
        <strain evidence="3">C6-149</strain>
    </source>
</reference>